<keyword evidence="3" id="KW-0378">Hydrolase</keyword>
<feature type="domain" description="Sulfatase N-terminal" evidence="6">
    <location>
        <begin position="29"/>
        <end position="346"/>
    </location>
</feature>
<keyword evidence="4" id="KW-0106">Calcium</keyword>
<name>A0A2S1LGA5_9FLAO</name>
<dbReference type="Gene3D" id="3.30.1120.10">
    <property type="match status" value="1"/>
</dbReference>
<dbReference type="PROSITE" id="PS00523">
    <property type="entry name" value="SULFATASE_1"/>
    <property type="match status" value="1"/>
</dbReference>
<comment type="similarity">
    <text evidence="1">Belongs to the sulfatase family.</text>
</comment>
<keyword evidence="5" id="KW-0732">Signal</keyword>
<dbReference type="SUPFAM" id="SSF53649">
    <property type="entry name" value="Alkaline phosphatase-like"/>
    <property type="match status" value="1"/>
</dbReference>
<dbReference type="KEGG" id="ffa:FFWV33_15235"/>
<dbReference type="Gene3D" id="3.40.720.10">
    <property type="entry name" value="Alkaline Phosphatase, subunit A"/>
    <property type="match status" value="1"/>
</dbReference>
<evidence type="ECO:0000256" key="5">
    <source>
        <dbReference type="SAM" id="SignalP"/>
    </source>
</evidence>
<sequence length="466" mass="52528">MNLIKYKLTTVLALLLGLFATVVTAQTKPNIVLIVSDDAGYSDFGFQGSKIMKTPYLDELAKQGVKFEQAYVTAAVCGPSRAGLLTGKYQERFGFEENNVPGYMVKSCLSDDDMGLPLDQKTMGNYMKELGYKTAVFGKWHMGSKDEFHPMNRGFDTFVGFRGGARSYYKYDPDDSEVKTENRLERGLGNFKESDEYMTDVLADASIDFIKENKNNPFFVYLAFNAVHAPLQSDKKDLVNFPNLTGKRKELAAMTLSLDRACGRVFETLKKLGLDKNTIVIFTNDNGGPTDSTTADNLPLSGMKATLLEGGIRVPFIMRWPGVLPANTVYKKPICTFDLLPTFYKMGGGNVAALKDIDGVDLLPHVLGKNTNLPHQELYWKGEVGSAMRDGNWKLLRFPDRPAELFDVDKDAGELNNLADQNPERVKAMYKKIFAWEQTLERPLWMLRRKYEGDAIKRMDVYWNRK</sequence>
<feature type="chain" id="PRO_5015522407" evidence="5">
    <location>
        <begin position="26"/>
        <end position="466"/>
    </location>
</feature>
<dbReference type="GO" id="GO:0004065">
    <property type="term" value="F:arylsulfatase activity"/>
    <property type="evidence" value="ECO:0007669"/>
    <property type="project" value="TreeGrafter"/>
</dbReference>
<dbReference type="InterPro" id="IPR024607">
    <property type="entry name" value="Sulfatase_CS"/>
</dbReference>
<dbReference type="AlphaFoldDB" id="A0A2S1LGA5"/>
<proteinExistence type="inferred from homology"/>
<dbReference type="PANTHER" id="PTHR42693:SF53">
    <property type="entry name" value="ENDO-4-O-SULFATASE"/>
    <property type="match status" value="1"/>
</dbReference>
<dbReference type="CDD" id="cd16144">
    <property type="entry name" value="ARS_like"/>
    <property type="match status" value="1"/>
</dbReference>
<evidence type="ECO:0000313" key="7">
    <source>
        <dbReference type="EMBL" id="AWG22785.1"/>
    </source>
</evidence>
<reference evidence="7 8" key="1">
    <citation type="submission" date="2017-04" db="EMBL/GenBank/DDBJ databases">
        <title>Compelte genome sequence of WV33.</title>
        <authorList>
            <person name="Lee P.C."/>
        </authorList>
    </citation>
    <scope>NUCLEOTIDE SEQUENCE [LARGE SCALE GENOMIC DNA]</scope>
    <source>
        <strain evidence="7 8">WV33</strain>
    </source>
</reference>
<dbReference type="GO" id="GO:0046872">
    <property type="term" value="F:metal ion binding"/>
    <property type="evidence" value="ECO:0007669"/>
    <property type="project" value="UniProtKB-KW"/>
</dbReference>
<evidence type="ECO:0000259" key="6">
    <source>
        <dbReference type="Pfam" id="PF00884"/>
    </source>
</evidence>
<dbReference type="EMBL" id="CP020918">
    <property type="protein sequence ID" value="AWG22785.1"/>
    <property type="molecule type" value="Genomic_DNA"/>
</dbReference>
<evidence type="ECO:0000256" key="3">
    <source>
        <dbReference type="ARBA" id="ARBA00022801"/>
    </source>
</evidence>
<dbReference type="InterPro" id="IPR050738">
    <property type="entry name" value="Sulfatase"/>
</dbReference>
<dbReference type="OrthoDB" id="9764377at2"/>
<accession>A0A2S1LGA5</accession>
<protein>
    <submittedName>
        <fullName evidence="7">Sulfatase</fullName>
    </submittedName>
</protein>
<dbReference type="InterPro" id="IPR000917">
    <property type="entry name" value="Sulfatase_N"/>
</dbReference>
<evidence type="ECO:0000256" key="2">
    <source>
        <dbReference type="ARBA" id="ARBA00022723"/>
    </source>
</evidence>
<dbReference type="Pfam" id="PF00884">
    <property type="entry name" value="Sulfatase"/>
    <property type="match status" value="1"/>
</dbReference>
<dbReference type="InterPro" id="IPR017850">
    <property type="entry name" value="Alkaline_phosphatase_core_sf"/>
</dbReference>
<dbReference type="Proteomes" id="UP000244527">
    <property type="component" value="Chromosome"/>
</dbReference>
<dbReference type="PANTHER" id="PTHR42693">
    <property type="entry name" value="ARYLSULFATASE FAMILY MEMBER"/>
    <property type="match status" value="1"/>
</dbReference>
<dbReference type="RefSeq" id="WP_108741702.1">
    <property type="nucleotide sequence ID" value="NZ_CP020918.1"/>
</dbReference>
<evidence type="ECO:0000256" key="4">
    <source>
        <dbReference type="ARBA" id="ARBA00022837"/>
    </source>
</evidence>
<organism evidence="7 8">
    <name type="scientific">Flavobacterium faecale</name>
    <dbReference type="NCBI Taxonomy" id="1355330"/>
    <lineage>
        <taxon>Bacteria</taxon>
        <taxon>Pseudomonadati</taxon>
        <taxon>Bacteroidota</taxon>
        <taxon>Flavobacteriia</taxon>
        <taxon>Flavobacteriales</taxon>
        <taxon>Flavobacteriaceae</taxon>
        <taxon>Flavobacterium</taxon>
    </lineage>
</organism>
<keyword evidence="2" id="KW-0479">Metal-binding</keyword>
<keyword evidence="8" id="KW-1185">Reference proteome</keyword>
<evidence type="ECO:0000256" key="1">
    <source>
        <dbReference type="ARBA" id="ARBA00008779"/>
    </source>
</evidence>
<gene>
    <name evidence="7" type="ORF">FFWV33_15235</name>
</gene>
<feature type="signal peptide" evidence="5">
    <location>
        <begin position="1"/>
        <end position="25"/>
    </location>
</feature>
<evidence type="ECO:0000313" key="8">
    <source>
        <dbReference type="Proteomes" id="UP000244527"/>
    </source>
</evidence>